<dbReference type="AlphaFoldDB" id="A0A699IEN8"/>
<reference evidence="3" key="1">
    <citation type="journal article" date="2019" name="Sci. Rep.">
        <title>Draft genome of Tanacetum cinerariifolium, the natural source of mosquito coil.</title>
        <authorList>
            <person name="Yamashiro T."/>
            <person name="Shiraishi A."/>
            <person name="Satake H."/>
            <person name="Nakayama K."/>
        </authorList>
    </citation>
    <scope>NUCLEOTIDE SEQUENCE</scope>
</reference>
<dbReference type="InterPro" id="IPR000571">
    <property type="entry name" value="Znf_CCCH"/>
</dbReference>
<keyword evidence="1" id="KW-0863">Zinc-finger</keyword>
<dbReference type="PANTHER" id="PTHR47481">
    <property type="match status" value="1"/>
</dbReference>
<dbReference type="PROSITE" id="PS50103">
    <property type="entry name" value="ZF_C3H1"/>
    <property type="match status" value="1"/>
</dbReference>
<feature type="zinc finger region" description="C3H1-type" evidence="1">
    <location>
        <begin position="194"/>
        <end position="221"/>
    </location>
</feature>
<dbReference type="EMBL" id="BKCJ010292439">
    <property type="protein sequence ID" value="GEZ54837.1"/>
    <property type="molecule type" value="Genomic_DNA"/>
</dbReference>
<evidence type="ECO:0000313" key="3">
    <source>
        <dbReference type="EMBL" id="GEZ54837.1"/>
    </source>
</evidence>
<dbReference type="GO" id="GO:0008270">
    <property type="term" value="F:zinc ion binding"/>
    <property type="evidence" value="ECO:0007669"/>
    <property type="project" value="UniProtKB-KW"/>
</dbReference>
<keyword evidence="1" id="KW-0862">Zinc</keyword>
<accession>A0A699IEN8</accession>
<comment type="caution">
    <text evidence="3">The sequence shown here is derived from an EMBL/GenBank/DDBJ whole genome shotgun (WGS) entry which is preliminary data.</text>
</comment>
<dbReference type="GO" id="GO:0016301">
    <property type="term" value="F:kinase activity"/>
    <property type="evidence" value="ECO:0007669"/>
    <property type="project" value="UniProtKB-KW"/>
</dbReference>
<evidence type="ECO:0000256" key="1">
    <source>
        <dbReference type="PROSITE-ProRule" id="PRU00723"/>
    </source>
</evidence>
<organism evidence="3">
    <name type="scientific">Tanacetum cinerariifolium</name>
    <name type="common">Dalmatian daisy</name>
    <name type="synonym">Chrysanthemum cinerariifolium</name>
    <dbReference type="NCBI Taxonomy" id="118510"/>
    <lineage>
        <taxon>Eukaryota</taxon>
        <taxon>Viridiplantae</taxon>
        <taxon>Streptophyta</taxon>
        <taxon>Embryophyta</taxon>
        <taxon>Tracheophyta</taxon>
        <taxon>Spermatophyta</taxon>
        <taxon>Magnoliopsida</taxon>
        <taxon>eudicotyledons</taxon>
        <taxon>Gunneridae</taxon>
        <taxon>Pentapetalae</taxon>
        <taxon>asterids</taxon>
        <taxon>campanulids</taxon>
        <taxon>Asterales</taxon>
        <taxon>Asteraceae</taxon>
        <taxon>Asteroideae</taxon>
        <taxon>Anthemideae</taxon>
        <taxon>Anthemidinae</taxon>
        <taxon>Tanacetum</taxon>
    </lineage>
</organism>
<evidence type="ECO:0000259" key="2">
    <source>
        <dbReference type="PROSITE" id="PS50103"/>
    </source>
</evidence>
<dbReference type="PANTHER" id="PTHR47481:SF10">
    <property type="entry name" value="COPIA-LIKE POLYPROTEIN_RETROTRANSPOSON"/>
    <property type="match status" value="1"/>
</dbReference>
<gene>
    <name evidence="3" type="ORF">Tci_526810</name>
</gene>
<proteinExistence type="predicted"/>
<protein>
    <submittedName>
        <fullName evidence="3">Hybrid signal transduction histidine kinase M</fullName>
    </submittedName>
</protein>
<sequence length="251" mass="28565">MTVLPLPPPVLLLSDKLMTITILHILFPVKLDIDEINYSSWMYFFKRLCKGHALLEHILGKQTDDEAESSTSTPPTMECEIKIFKFGNLSIDAYFCKIESIATILKGLRSPLTNEDVVNIALKGFPTKYYNVYGIIVHREPFSNLKMVCSMLTMEEMQLKSQVKDTFIDSMVSSPMVLLANSGPNARRSTPFMEKVNKPCFNFNKVSCRLGEYCKFLHNEVYDNSSLLSSHGSSYNVFDTNWSHDLEKTFG</sequence>
<keyword evidence="3" id="KW-0808">Transferase</keyword>
<feature type="domain" description="C3H1-type" evidence="2">
    <location>
        <begin position="194"/>
        <end position="221"/>
    </location>
</feature>
<keyword evidence="1" id="KW-0479">Metal-binding</keyword>
<name>A0A699IEN8_TANCI</name>
<keyword evidence="3" id="KW-0418">Kinase</keyword>